<dbReference type="Proteomes" id="UP001152888">
    <property type="component" value="Unassembled WGS sequence"/>
</dbReference>
<keyword evidence="3" id="KW-1185">Reference proteome</keyword>
<protein>
    <submittedName>
        <fullName evidence="2">Uncharacterized protein</fullName>
    </submittedName>
</protein>
<evidence type="ECO:0000313" key="3">
    <source>
        <dbReference type="Proteomes" id="UP001152888"/>
    </source>
</evidence>
<gene>
    <name evidence="2" type="ORF">ACAOBT_LOCUS1306</name>
</gene>
<dbReference type="EMBL" id="CAKOFQ010006663">
    <property type="protein sequence ID" value="CAH1955879.1"/>
    <property type="molecule type" value="Genomic_DNA"/>
</dbReference>
<accession>A0A9P0JLT2</accession>
<feature type="region of interest" description="Disordered" evidence="1">
    <location>
        <begin position="1"/>
        <end position="120"/>
    </location>
</feature>
<evidence type="ECO:0000313" key="2">
    <source>
        <dbReference type="EMBL" id="CAH1955879.1"/>
    </source>
</evidence>
<sequence>MDIADMQEDSFKISKKRRSKKSSIDIPPLPNKPSQRPTSAYSPLPQTKSFTIQTLTSATDCSQTTNSEPSPPASSNMPSKLPAAKRVTPLVLREPERKSNGHHTFTRSLEEYQQLRRNVK</sequence>
<comment type="caution">
    <text evidence="2">The sequence shown here is derived from an EMBL/GenBank/DDBJ whole genome shotgun (WGS) entry which is preliminary data.</text>
</comment>
<name>A0A9P0JLT2_ACAOB</name>
<evidence type="ECO:0000256" key="1">
    <source>
        <dbReference type="SAM" id="MobiDB-lite"/>
    </source>
</evidence>
<reference evidence="2" key="1">
    <citation type="submission" date="2022-03" db="EMBL/GenBank/DDBJ databases">
        <authorList>
            <person name="Sayadi A."/>
        </authorList>
    </citation>
    <scope>NUCLEOTIDE SEQUENCE</scope>
</reference>
<dbReference type="AlphaFoldDB" id="A0A9P0JLT2"/>
<organism evidence="2 3">
    <name type="scientific">Acanthoscelides obtectus</name>
    <name type="common">Bean weevil</name>
    <name type="synonym">Bruchus obtectus</name>
    <dbReference type="NCBI Taxonomy" id="200917"/>
    <lineage>
        <taxon>Eukaryota</taxon>
        <taxon>Metazoa</taxon>
        <taxon>Ecdysozoa</taxon>
        <taxon>Arthropoda</taxon>
        <taxon>Hexapoda</taxon>
        <taxon>Insecta</taxon>
        <taxon>Pterygota</taxon>
        <taxon>Neoptera</taxon>
        <taxon>Endopterygota</taxon>
        <taxon>Coleoptera</taxon>
        <taxon>Polyphaga</taxon>
        <taxon>Cucujiformia</taxon>
        <taxon>Chrysomeloidea</taxon>
        <taxon>Chrysomelidae</taxon>
        <taxon>Bruchinae</taxon>
        <taxon>Bruchini</taxon>
        <taxon>Acanthoscelides</taxon>
    </lineage>
</organism>
<proteinExistence type="predicted"/>
<feature type="compositionally biased region" description="Polar residues" evidence="1">
    <location>
        <begin position="32"/>
        <end position="78"/>
    </location>
</feature>